<dbReference type="SUPFAM" id="SSF51679">
    <property type="entry name" value="Bacterial luciferase-like"/>
    <property type="match status" value="1"/>
</dbReference>
<evidence type="ECO:0000313" key="4">
    <source>
        <dbReference type="Proteomes" id="UP000285523"/>
    </source>
</evidence>
<dbReference type="InterPro" id="IPR036661">
    <property type="entry name" value="Luciferase-like_sf"/>
</dbReference>
<proteinExistence type="predicted"/>
<feature type="domain" description="Luciferase-like" evidence="2">
    <location>
        <begin position="18"/>
        <end position="297"/>
    </location>
</feature>
<dbReference type="EMBL" id="QYYD01000005">
    <property type="protein sequence ID" value="RJF76361.1"/>
    <property type="molecule type" value="Genomic_DNA"/>
</dbReference>
<dbReference type="Proteomes" id="UP000285523">
    <property type="component" value="Unassembled WGS sequence"/>
</dbReference>
<gene>
    <name evidence="3" type="ORF">D4Q52_07050</name>
</gene>
<dbReference type="RefSeq" id="WP_119855830.1">
    <property type="nucleotide sequence ID" value="NZ_QYYD01000005.1"/>
</dbReference>
<sequence>MSELSISSDGRDDPAVFGDKVAAGEAGGADTIWIANHLFLRDPAVLGALTLSETQRLKVALMAVSPLTQHPVQIAMATATLAERFPGRVKLCLGVGAPADLAAIGVDGAKPLRAMREALQLVRALLSGESVTFQGETFRVDRRRLAASGGDIPIVLAASGPQMLELAGAEADGVLISAGASVPFVQQTLHSVARGAKGRKLKTSGLVYASVDADERRANDRVRRILAILLRGAHHKVNLDLAGSVLDQAALNAAVVAEDWSRAEAMIGDDIVARHAASGTPEQLRRRLAEYHASGLDEIVIAGVRDGAQIKQLLKSS</sequence>
<dbReference type="Gene3D" id="3.20.20.30">
    <property type="entry name" value="Luciferase-like domain"/>
    <property type="match status" value="1"/>
</dbReference>
<organism evidence="3 4">
    <name type="scientific">Rhodopseudomonas palustris</name>
    <dbReference type="NCBI Taxonomy" id="1076"/>
    <lineage>
        <taxon>Bacteria</taxon>
        <taxon>Pseudomonadati</taxon>
        <taxon>Pseudomonadota</taxon>
        <taxon>Alphaproteobacteria</taxon>
        <taxon>Hyphomicrobiales</taxon>
        <taxon>Nitrobacteraceae</taxon>
        <taxon>Rhodopseudomonas</taxon>
    </lineage>
</organism>
<dbReference type="Pfam" id="PF00296">
    <property type="entry name" value="Bac_luciferase"/>
    <property type="match status" value="1"/>
</dbReference>
<keyword evidence="1" id="KW-0560">Oxidoreductase</keyword>
<dbReference type="PANTHER" id="PTHR43244:SF1">
    <property type="entry name" value="5,10-METHYLENETETRAHYDROMETHANOPTERIN REDUCTASE"/>
    <property type="match status" value="1"/>
</dbReference>
<dbReference type="InterPro" id="IPR050564">
    <property type="entry name" value="F420-G6PD/mer"/>
</dbReference>
<evidence type="ECO:0000313" key="3">
    <source>
        <dbReference type="EMBL" id="RJF76361.1"/>
    </source>
</evidence>
<dbReference type="InterPro" id="IPR011251">
    <property type="entry name" value="Luciferase-like_dom"/>
</dbReference>
<accession>A0A418VJZ8</accession>
<evidence type="ECO:0000259" key="2">
    <source>
        <dbReference type="Pfam" id="PF00296"/>
    </source>
</evidence>
<evidence type="ECO:0000256" key="1">
    <source>
        <dbReference type="ARBA" id="ARBA00023002"/>
    </source>
</evidence>
<dbReference type="PANTHER" id="PTHR43244">
    <property type="match status" value="1"/>
</dbReference>
<dbReference type="AlphaFoldDB" id="A0A418VJZ8"/>
<reference evidence="3 4" key="1">
    <citation type="submission" date="2018-09" db="EMBL/GenBank/DDBJ databases">
        <title>Draft genome sequence of Rhodopseudomonas palustris 2.1.18.</title>
        <authorList>
            <person name="Robertson S.L."/>
            <person name="Meyer T.E."/>
            <person name="Kyndt J.A."/>
        </authorList>
    </citation>
    <scope>NUCLEOTIDE SEQUENCE [LARGE SCALE GENOMIC DNA]</scope>
    <source>
        <strain evidence="3 4">2.1.18</strain>
    </source>
</reference>
<dbReference type="CDD" id="cd01097">
    <property type="entry name" value="Tetrahydromethanopterin_reductase"/>
    <property type="match status" value="1"/>
</dbReference>
<name>A0A418VJZ8_RHOPL</name>
<comment type="caution">
    <text evidence="3">The sequence shown here is derived from an EMBL/GenBank/DDBJ whole genome shotgun (WGS) entry which is preliminary data.</text>
</comment>
<dbReference type="OrthoDB" id="180193at2"/>
<protein>
    <submittedName>
        <fullName evidence="3">LLM class flavin-dependent oxidoreductase</fullName>
    </submittedName>
</protein>
<dbReference type="GO" id="GO:0016705">
    <property type="term" value="F:oxidoreductase activity, acting on paired donors, with incorporation or reduction of molecular oxygen"/>
    <property type="evidence" value="ECO:0007669"/>
    <property type="project" value="InterPro"/>
</dbReference>